<evidence type="ECO:0000313" key="2">
    <source>
        <dbReference type="Proteomes" id="UP000310334"/>
    </source>
</evidence>
<keyword evidence="2" id="KW-1185">Reference proteome</keyword>
<evidence type="ECO:0000313" key="1">
    <source>
        <dbReference type="EMBL" id="THF74548.1"/>
    </source>
</evidence>
<dbReference type="InterPro" id="IPR049728">
    <property type="entry name" value="BA3454-like"/>
</dbReference>
<dbReference type="Proteomes" id="UP000310334">
    <property type="component" value="Unassembled WGS sequence"/>
</dbReference>
<dbReference type="OrthoDB" id="2721802at2"/>
<dbReference type="EMBL" id="SSNT01000036">
    <property type="protein sequence ID" value="THF74548.1"/>
    <property type="molecule type" value="Genomic_DNA"/>
</dbReference>
<sequence length="44" mass="5463">MMEVYVTVNYKERNYQTNVIVKKEMPWDLINQLAFEQVKKQWNI</sequence>
<name>A0A4S4BIT8_9BACI</name>
<protein>
    <submittedName>
        <fullName evidence="1">BA3454 family stress response protein</fullName>
    </submittedName>
</protein>
<proteinExistence type="predicted"/>
<comment type="caution">
    <text evidence="1">The sequence shown here is derived from an EMBL/GenBank/DDBJ whole genome shotgun (WGS) entry which is preliminary data.</text>
</comment>
<reference evidence="1 2" key="1">
    <citation type="submission" date="2019-04" db="EMBL/GenBank/DDBJ databases">
        <title>Bacillus sediminilitoris sp. nov., isolated from a tidal flat sediment on the East China Sea.</title>
        <authorList>
            <person name="Wei Y."/>
            <person name="Mao H."/>
            <person name="Fang J."/>
        </authorList>
    </citation>
    <scope>NUCLEOTIDE SEQUENCE [LARGE SCALE GENOMIC DNA]</scope>
    <source>
        <strain evidence="1 2">DSL-17</strain>
    </source>
</reference>
<gene>
    <name evidence="1" type="ORF">E6W99_25195</name>
</gene>
<accession>A0A4S4BIT8</accession>
<dbReference type="AlphaFoldDB" id="A0A4S4BIT8"/>
<dbReference type="NCBIfam" id="NF033491">
    <property type="entry name" value="BA3454_fam"/>
    <property type="match status" value="1"/>
</dbReference>
<organism evidence="1 2">
    <name type="scientific">Metabacillus sediminilitoris</name>
    <dbReference type="NCBI Taxonomy" id="2567941"/>
    <lineage>
        <taxon>Bacteria</taxon>
        <taxon>Bacillati</taxon>
        <taxon>Bacillota</taxon>
        <taxon>Bacilli</taxon>
        <taxon>Bacillales</taxon>
        <taxon>Bacillaceae</taxon>
        <taxon>Metabacillus</taxon>
    </lineage>
</organism>
<dbReference type="RefSeq" id="WP_136359018.1">
    <property type="nucleotide sequence ID" value="NZ_CP046266.1"/>
</dbReference>